<sequence length="242" mass="29872">MINTMCLHNFICKKKQFKKDLESVNEITKKYEELFKYFSSVYKTMSEYDSLHEGFREKKYIHQIKKVYKFYILSEIYFTQMLNYLIKNRKYLYEMKSWFVTMNNVCKMFYMFDNMKFSNCSIFTNLNRVYKNLQLKDKILAFMTISMPMGHLILSSFMYEKREVQIPRELSYRKKINITNEINILFLNVSNIGLQYNFEFLHLYFLSLYNFFSNRRYCKNNIRSTDEKKRKYFSDLESLYRI</sequence>
<accession>A0A059F0Q0</accession>
<keyword evidence="2" id="KW-1185">Reference proteome</keyword>
<dbReference type="VEuPathDB" id="MicrosporidiaDB:H312_02048"/>
<name>A0A059F0Q0_9MICR</name>
<protein>
    <submittedName>
        <fullName evidence="1">Uncharacterized protein</fullName>
    </submittedName>
</protein>
<evidence type="ECO:0000313" key="1">
    <source>
        <dbReference type="EMBL" id="KCZ80536.1"/>
    </source>
</evidence>
<gene>
    <name evidence="1" type="ORF">H312_02048</name>
</gene>
<dbReference type="Proteomes" id="UP000030655">
    <property type="component" value="Unassembled WGS sequence"/>
</dbReference>
<proteinExistence type="predicted"/>
<reference evidence="2" key="1">
    <citation type="submission" date="2013-02" db="EMBL/GenBank/DDBJ databases">
        <authorList>
            <consortium name="The Broad Institute Genome Sequencing Platform"/>
            <person name="Cuomo C."/>
            <person name="Becnel J."/>
            <person name="Sanscrainte N."/>
            <person name="Walker B."/>
            <person name="Young S.K."/>
            <person name="Zeng Q."/>
            <person name="Gargeya S."/>
            <person name="Fitzgerald M."/>
            <person name="Haas B."/>
            <person name="Abouelleil A."/>
            <person name="Alvarado L."/>
            <person name="Arachchi H.M."/>
            <person name="Berlin A.M."/>
            <person name="Chapman S.B."/>
            <person name="Dewar J."/>
            <person name="Goldberg J."/>
            <person name="Griggs A."/>
            <person name="Gujja S."/>
            <person name="Hansen M."/>
            <person name="Howarth C."/>
            <person name="Imamovic A."/>
            <person name="Larimer J."/>
            <person name="McCowan C."/>
            <person name="Murphy C."/>
            <person name="Neiman D."/>
            <person name="Pearson M."/>
            <person name="Priest M."/>
            <person name="Roberts A."/>
            <person name="Saif S."/>
            <person name="Shea T."/>
            <person name="Sisk P."/>
            <person name="Sykes S."/>
            <person name="Wortman J."/>
            <person name="Nusbaum C."/>
            <person name="Birren B."/>
        </authorList>
    </citation>
    <scope>NUCLEOTIDE SEQUENCE [LARGE SCALE GENOMIC DNA]</scope>
    <source>
        <strain evidence="2">PRA339</strain>
    </source>
</reference>
<dbReference type="OrthoDB" id="10289615at2759"/>
<evidence type="ECO:0000313" key="2">
    <source>
        <dbReference type="Proteomes" id="UP000030655"/>
    </source>
</evidence>
<dbReference type="EMBL" id="KK365175">
    <property type="protein sequence ID" value="KCZ80536.1"/>
    <property type="molecule type" value="Genomic_DNA"/>
</dbReference>
<organism evidence="1 2">
    <name type="scientific">Anncaliia algerae PRA339</name>
    <dbReference type="NCBI Taxonomy" id="1288291"/>
    <lineage>
        <taxon>Eukaryota</taxon>
        <taxon>Fungi</taxon>
        <taxon>Fungi incertae sedis</taxon>
        <taxon>Microsporidia</taxon>
        <taxon>Tubulinosematoidea</taxon>
        <taxon>Tubulinosematidae</taxon>
        <taxon>Anncaliia</taxon>
    </lineage>
</organism>
<reference evidence="1 2" key="2">
    <citation type="submission" date="2014-03" db="EMBL/GenBank/DDBJ databases">
        <title>The Genome Sequence of Anncaliia algerae insect isolate PRA339.</title>
        <authorList>
            <consortium name="The Broad Institute Genome Sequencing Platform"/>
            <consortium name="The Broad Institute Genome Sequencing Center for Infectious Disease"/>
            <person name="Cuomo C."/>
            <person name="Becnel J."/>
            <person name="Sanscrainte N."/>
            <person name="Walker B."/>
            <person name="Young S.K."/>
            <person name="Zeng Q."/>
            <person name="Gargeya S."/>
            <person name="Fitzgerald M."/>
            <person name="Haas B."/>
            <person name="Abouelleil A."/>
            <person name="Alvarado L."/>
            <person name="Arachchi H.M."/>
            <person name="Berlin A.M."/>
            <person name="Chapman S.B."/>
            <person name="Dewar J."/>
            <person name="Goldberg J."/>
            <person name="Griggs A."/>
            <person name="Gujja S."/>
            <person name="Hansen M."/>
            <person name="Howarth C."/>
            <person name="Imamovic A."/>
            <person name="Larimer J."/>
            <person name="McCowan C."/>
            <person name="Murphy C."/>
            <person name="Neiman D."/>
            <person name="Pearson M."/>
            <person name="Priest M."/>
            <person name="Roberts A."/>
            <person name="Saif S."/>
            <person name="Shea T."/>
            <person name="Sisk P."/>
            <person name="Sykes S."/>
            <person name="Wortman J."/>
            <person name="Nusbaum C."/>
            <person name="Birren B."/>
        </authorList>
    </citation>
    <scope>NUCLEOTIDE SEQUENCE [LARGE SCALE GENOMIC DNA]</scope>
    <source>
        <strain evidence="1 2">PRA339</strain>
    </source>
</reference>
<dbReference type="HOGENOM" id="CLU_1146943_0_0_1"/>
<dbReference type="AlphaFoldDB" id="A0A059F0Q0"/>